<dbReference type="Gene3D" id="3.30.450.20">
    <property type="entry name" value="PAS domain"/>
    <property type="match status" value="3"/>
</dbReference>
<dbReference type="PANTHER" id="PTHR44757">
    <property type="entry name" value="DIGUANYLATE CYCLASE DGCP"/>
    <property type="match status" value="1"/>
</dbReference>
<dbReference type="InterPro" id="IPR000014">
    <property type="entry name" value="PAS"/>
</dbReference>
<feature type="domain" description="EAL" evidence="3">
    <location>
        <begin position="545"/>
        <end position="796"/>
    </location>
</feature>
<dbReference type="PROSITE" id="PS50112">
    <property type="entry name" value="PAS"/>
    <property type="match status" value="2"/>
</dbReference>
<feature type="domain" description="PAS" evidence="2">
    <location>
        <begin position="139"/>
        <end position="200"/>
    </location>
</feature>
<dbReference type="Pfam" id="PF00990">
    <property type="entry name" value="GGDEF"/>
    <property type="match status" value="1"/>
</dbReference>
<dbReference type="InterPro" id="IPR000160">
    <property type="entry name" value="GGDEF_dom"/>
</dbReference>
<dbReference type="PANTHER" id="PTHR44757:SF2">
    <property type="entry name" value="BIOFILM ARCHITECTURE MAINTENANCE PROTEIN MBAA"/>
    <property type="match status" value="1"/>
</dbReference>
<dbReference type="InterPro" id="IPR035965">
    <property type="entry name" value="PAS-like_dom_sf"/>
</dbReference>
<reference evidence="5" key="1">
    <citation type="submission" date="2012-02" db="EMBL/GenBank/DDBJ databases">
        <title>Whole genome shotgun sequence of Gordonia otitidis NBRC 100426.</title>
        <authorList>
            <person name="Yoshida I."/>
            <person name="Hosoyama A."/>
            <person name="Tsuchikane K."/>
            <person name="Katsumata H."/>
            <person name="Yamazaki S."/>
            <person name="Fujita N."/>
        </authorList>
    </citation>
    <scope>NUCLEOTIDE SEQUENCE [LARGE SCALE GENOMIC DNA]</scope>
    <source>
        <strain evidence="5">NBRC 100426</strain>
    </source>
</reference>
<dbReference type="InterPro" id="IPR029787">
    <property type="entry name" value="Nucleotide_cyclase"/>
</dbReference>
<proteinExistence type="predicted"/>
<evidence type="ECO:0000256" key="1">
    <source>
        <dbReference type="SAM" id="MobiDB-lite"/>
    </source>
</evidence>
<dbReference type="SUPFAM" id="SSF55073">
    <property type="entry name" value="Nucleotide cyclase"/>
    <property type="match status" value="1"/>
</dbReference>
<dbReference type="SMART" id="SM00091">
    <property type="entry name" value="PAS"/>
    <property type="match status" value="3"/>
</dbReference>
<sequence length="799" mass="85507">MADEASPSPERRDPVDVASSDPGLAERYRLLLELSPDAIAVHQLGVIVWVNSAALKFARLSHRDDMIGALITDFVHPDSLPEMVNRLSEMGEQDGAYAGPDEVTMVDAYGDPRPMTVTSVRTRWDGQPAYQVILRDITSLRRQAALINHVSDAVISASDELVIRTWNPAAEQLYGIPVSDAVGMPLNALGVVDESHSPEDIVGVGGVIHAIHRRADTGHTFAARVAASVMDDGYLLVVQPVRTPLVRRLGTILAALQQAVILVRDSPDGGRIELANPSAVLMLGLSARSIPGTPLTDLPLEFAESPSPIEMALRLGDTFSDQIATANTLSGTRWLSCSGRRIDTEESAAVVLVSVTDVTEQHHAVSDLTWQAKHDHLTGVLSRAALSEQIDLKIREMVDGDRLAIYFLDLDGFKLVNDTRGHSAGDEVLRIVSQRLQEAVGTHGCVGRIGGDEFIVVSSHNAVNLDAAIHAQIDAMRDVVGRPIDLSGTAEYVSASVGLALAKAGEHTTADDLLRDADIALYEAKNANVPYVSFNPQQRANVLELRNTARDLRSDLESGAVRLDYEPIVRCCPDTPVVAFDAVLRWEREGVGHHGPRDAVVAAEHSRLVPELSGFVISTATAAFTGPDWPHGCRLTVRMSRNQVCSAGFLPSIDAAIGAGLDPARLCIIVAEFAVADDPATLSIVSQLNARSIAVALDDFGAGMSTLAILHRLPVTTVRIARAFTDTIAVDSRAAATLGKLVELTHELEMNVAVKGVDNRQQADVITQLGVDFAQGAHFGAARRAPTFTTGPILPADAP</sequence>
<gene>
    <name evidence="5" type="ORF">GOOTI_214_00070</name>
</gene>
<accession>H5TSC3</accession>
<dbReference type="STRING" id="1108044.GOOTI_214_00070"/>
<dbReference type="CDD" id="cd01948">
    <property type="entry name" value="EAL"/>
    <property type="match status" value="1"/>
</dbReference>
<dbReference type="NCBIfam" id="TIGR00254">
    <property type="entry name" value="GGDEF"/>
    <property type="match status" value="1"/>
</dbReference>
<dbReference type="Pfam" id="PF00563">
    <property type="entry name" value="EAL"/>
    <property type="match status" value="1"/>
</dbReference>
<dbReference type="Gene3D" id="3.30.70.270">
    <property type="match status" value="1"/>
</dbReference>
<dbReference type="CDD" id="cd01949">
    <property type="entry name" value="GGDEF"/>
    <property type="match status" value="1"/>
</dbReference>
<dbReference type="SMART" id="SM00052">
    <property type="entry name" value="EAL"/>
    <property type="match status" value="1"/>
</dbReference>
<dbReference type="EMBL" id="BAFB01000214">
    <property type="protein sequence ID" value="GAB36381.1"/>
    <property type="molecule type" value="Genomic_DNA"/>
</dbReference>
<evidence type="ECO:0000259" key="3">
    <source>
        <dbReference type="PROSITE" id="PS50883"/>
    </source>
</evidence>
<feature type="domain" description="PAS" evidence="2">
    <location>
        <begin position="24"/>
        <end position="94"/>
    </location>
</feature>
<name>H5TSC3_GORO1</name>
<dbReference type="CDD" id="cd00130">
    <property type="entry name" value="PAS"/>
    <property type="match status" value="3"/>
</dbReference>
<dbReference type="SUPFAM" id="SSF55785">
    <property type="entry name" value="PYP-like sensor domain (PAS domain)"/>
    <property type="match status" value="3"/>
</dbReference>
<keyword evidence="6" id="KW-1185">Reference proteome</keyword>
<evidence type="ECO:0008006" key="7">
    <source>
        <dbReference type="Google" id="ProtNLM"/>
    </source>
</evidence>
<dbReference type="AlphaFoldDB" id="H5TSC3"/>
<dbReference type="NCBIfam" id="TIGR00229">
    <property type="entry name" value="sensory_box"/>
    <property type="match status" value="1"/>
</dbReference>
<dbReference type="InterPro" id="IPR043128">
    <property type="entry name" value="Rev_trsase/Diguanyl_cyclase"/>
</dbReference>
<dbReference type="SMART" id="SM00267">
    <property type="entry name" value="GGDEF"/>
    <property type="match status" value="1"/>
</dbReference>
<dbReference type="RefSeq" id="WP_007240563.1">
    <property type="nucleotide sequence ID" value="NZ_BAFB01000214.1"/>
</dbReference>
<dbReference type="InterPro" id="IPR052155">
    <property type="entry name" value="Biofilm_reg_signaling"/>
</dbReference>
<organism evidence="5 6">
    <name type="scientific">Gordonia otitidis (strain DSM 44809 / CCUG 52243 / JCM 12355 / NBRC 100426 / IFM 10032)</name>
    <dbReference type="NCBI Taxonomy" id="1108044"/>
    <lineage>
        <taxon>Bacteria</taxon>
        <taxon>Bacillati</taxon>
        <taxon>Actinomycetota</taxon>
        <taxon>Actinomycetes</taxon>
        <taxon>Mycobacteriales</taxon>
        <taxon>Gordoniaceae</taxon>
        <taxon>Gordonia</taxon>
    </lineage>
</organism>
<dbReference type="Pfam" id="PF13426">
    <property type="entry name" value="PAS_9"/>
    <property type="match status" value="2"/>
</dbReference>
<evidence type="ECO:0000259" key="4">
    <source>
        <dbReference type="PROSITE" id="PS50887"/>
    </source>
</evidence>
<dbReference type="Proteomes" id="UP000005038">
    <property type="component" value="Unassembled WGS sequence"/>
</dbReference>
<feature type="region of interest" description="Disordered" evidence="1">
    <location>
        <begin position="1"/>
        <end position="20"/>
    </location>
</feature>
<protein>
    <recommendedName>
        <fullName evidence="7">Signaling protein</fullName>
    </recommendedName>
</protein>
<evidence type="ECO:0000313" key="5">
    <source>
        <dbReference type="EMBL" id="GAB36381.1"/>
    </source>
</evidence>
<dbReference type="PROSITE" id="PS50887">
    <property type="entry name" value="GGDEF"/>
    <property type="match status" value="1"/>
</dbReference>
<dbReference type="InterPro" id="IPR001633">
    <property type="entry name" value="EAL_dom"/>
</dbReference>
<comment type="caution">
    <text evidence="5">The sequence shown here is derived from an EMBL/GenBank/DDBJ whole genome shotgun (WGS) entry which is preliminary data.</text>
</comment>
<dbReference type="InterPro" id="IPR035919">
    <property type="entry name" value="EAL_sf"/>
</dbReference>
<feature type="domain" description="GGDEF" evidence="4">
    <location>
        <begin position="401"/>
        <end position="537"/>
    </location>
</feature>
<dbReference type="OrthoDB" id="23692at2"/>
<dbReference type="PROSITE" id="PS50883">
    <property type="entry name" value="EAL"/>
    <property type="match status" value="1"/>
</dbReference>
<evidence type="ECO:0000313" key="6">
    <source>
        <dbReference type="Proteomes" id="UP000005038"/>
    </source>
</evidence>
<dbReference type="Gene3D" id="3.20.20.450">
    <property type="entry name" value="EAL domain"/>
    <property type="match status" value="1"/>
</dbReference>
<evidence type="ECO:0000259" key="2">
    <source>
        <dbReference type="PROSITE" id="PS50112"/>
    </source>
</evidence>
<dbReference type="Pfam" id="PF13188">
    <property type="entry name" value="PAS_8"/>
    <property type="match status" value="1"/>
</dbReference>
<dbReference type="SUPFAM" id="SSF141868">
    <property type="entry name" value="EAL domain-like"/>
    <property type="match status" value="1"/>
</dbReference>